<evidence type="ECO:0000256" key="1">
    <source>
        <dbReference type="ARBA" id="ARBA00004766"/>
    </source>
</evidence>
<comment type="catalytic activity">
    <reaction evidence="12 14">
        <text>L-aspartate + ATP = 4-phospho-L-aspartate + ADP</text>
        <dbReference type="Rhea" id="RHEA:23776"/>
        <dbReference type="ChEBI" id="CHEBI:29991"/>
        <dbReference type="ChEBI" id="CHEBI:30616"/>
        <dbReference type="ChEBI" id="CHEBI:57535"/>
        <dbReference type="ChEBI" id="CHEBI:456216"/>
        <dbReference type="EC" id="2.7.2.4"/>
    </reaction>
</comment>
<dbReference type="GO" id="GO:0009090">
    <property type="term" value="P:homoserine biosynthetic process"/>
    <property type="evidence" value="ECO:0007669"/>
    <property type="project" value="TreeGrafter"/>
</dbReference>
<dbReference type="GO" id="GO:0004072">
    <property type="term" value="F:aspartate kinase activity"/>
    <property type="evidence" value="ECO:0007669"/>
    <property type="project" value="UniProtKB-EC"/>
</dbReference>
<evidence type="ECO:0000256" key="12">
    <source>
        <dbReference type="ARBA" id="ARBA00047872"/>
    </source>
</evidence>
<dbReference type="KEGG" id="hbs:IPV69_17570"/>
<comment type="pathway">
    <text evidence="2 15">Amino-acid biosynthesis; L-methionine biosynthesis via de novo pathway; L-homoserine from L-aspartate: step 1/3.</text>
</comment>
<keyword evidence="8 13" id="KW-0547">Nucleotide-binding</keyword>
<dbReference type="InterPro" id="IPR001341">
    <property type="entry name" value="Asp_kinase"/>
</dbReference>
<evidence type="ECO:0000256" key="2">
    <source>
        <dbReference type="ARBA" id="ARBA00004986"/>
    </source>
</evidence>
<dbReference type="Pfam" id="PF01842">
    <property type="entry name" value="ACT"/>
    <property type="match status" value="1"/>
</dbReference>
<dbReference type="GO" id="GO:0009089">
    <property type="term" value="P:lysine biosynthetic process via diaminopimelate"/>
    <property type="evidence" value="ECO:0007669"/>
    <property type="project" value="UniProtKB-UniPathway"/>
</dbReference>
<dbReference type="UniPathway" id="UPA00050">
    <property type="reaction ID" value="UER00461"/>
</dbReference>
<dbReference type="EC" id="2.7.2.4" evidence="14"/>
<dbReference type="NCBIfam" id="NF005154">
    <property type="entry name" value="PRK06635.1-2"/>
    <property type="match status" value="1"/>
</dbReference>
<comment type="similarity">
    <text evidence="4 14">Belongs to the aspartokinase family.</text>
</comment>
<keyword evidence="9 14" id="KW-0418">Kinase</keyword>
<evidence type="ECO:0000256" key="11">
    <source>
        <dbReference type="ARBA" id="ARBA00023154"/>
    </source>
</evidence>
<evidence type="ECO:0000256" key="9">
    <source>
        <dbReference type="ARBA" id="ARBA00022777"/>
    </source>
</evidence>
<dbReference type="InterPro" id="IPR005260">
    <property type="entry name" value="Asp_kin_monofn"/>
</dbReference>
<feature type="binding site" evidence="13">
    <location>
        <position position="190"/>
    </location>
    <ligand>
        <name>ATP</name>
        <dbReference type="ChEBI" id="CHEBI:30616"/>
    </ligand>
</feature>
<comment type="pathway">
    <text evidence="1 15">Amino-acid biosynthesis; L-lysine biosynthesis via DAP pathway; (S)-tetrahydrodipicolinate from L-aspartate: step 1/4.</text>
</comment>
<dbReference type="SUPFAM" id="SSF55021">
    <property type="entry name" value="ACT-like"/>
    <property type="match status" value="2"/>
</dbReference>
<dbReference type="PIRSF" id="PIRSF000726">
    <property type="entry name" value="Asp_kin"/>
    <property type="match status" value="1"/>
</dbReference>
<dbReference type="NCBIfam" id="TIGR00656">
    <property type="entry name" value="asp_kin_monofn"/>
    <property type="match status" value="1"/>
</dbReference>
<evidence type="ECO:0000256" key="3">
    <source>
        <dbReference type="ARBA" id="ARBA00005139"/>
    </source>
</evidence>
<evidence type="ECO:0000256" key="14">
    <source>
        <dbReference type="RuleBase" id="RU003448"/>
    </source>
</evidence>
<accession>A0A7M2WSA9</accession>
<evidence type="ECO:0000256" key="13">
    <source>
        <dbReference type="PIRSR" id="PIRSR000726-1"/>
    </source>
</evidence>
<dbReference type="GO" id="GO:0005829">
    <property type="term" value="C:cytosol"/>
    <property type="evidence" value="ECO:0007669"/>
    <property type="project" value="TreeGrafter"/>
</dbReference>
<dbReference type="NCBIfam" id="NF005155">
    <property type="entry name" value="PRK06635.1-4"/>
    <property type="match status" value="1"/>
</dbReference>
<dbReference type="PROSITE" id="PS00324">
    <property type="entry name" value="ASPARTOKINASE"/>
    <property type="match status" value="1"/>
</dbReference>
<dbReference type="FunFam" id="3.30.2130.10:FF:000001">
    <property type="entry name" value="Bifunctional aspartokinase/homoserine dehydrogenase"/>
    <property type="match status" value="1"/>
</dbReference>
<dbReference type="UniPathway" id="UPA00051">
    <property type="reaction ID" value="UER00462"/>
</dbReference>
<dbReference type="PROSITE" id="PS51671">
    <property type="entry name" value="ACT"/>
    <property type="match status" value="1"/>
</dbReference>
<dbReference type="InterPro" id="IPR041740">
    <property type="entry name" value="AKii-LysC-BS"/>
</dbReference>
<dbReference type="UniPathway" id="UPA00034">
    <property type="reaction ID" value="UER00015"/>
</dbReference>
<keyword evidence="6 14" id="KW-0808">Transferase</keyword>
<evidence type="ECO:0000313" key="18">
    <source>
        <dbReference type="Proteomes" id="UP000593765"/>
    </source>
</evidence>
<dbReference type="Pfam" id="PF22468">
    <property type="entry name" value="ACT_9"/>
    <property type="match status" value="1"/>
</dbReference>
<evidence type="ECO:0000256" key="10">
    <source>
        <dbReference type="ARBA" id="ARBA00022840"/>
    </source>
</evidence>
<evidence type="ECO:0000256" key="6">
    <source>
        <dbReference type="ARBA" id="ARBA00022679"/>
    </source>
</evidence>
<dbReference type="NCBIfam" id="TIGR00657">
    <property type="entry name" value="asp_kinases"/>
    <property type="match status" value="1"/>
</dbReference>
<keyword evidence="18" id="KW-1185">Reference proteome</keyword>
<evidence type="ECO:0000256" key="7">
    <source>
        <dbReference type="ARBA" id="ARBA00022737"/>
    </source>
</evidence>
<dbReference type="InterPro" id="IPR054352">
    <property type="entry name" value="ACT_Aspartokinase"/>
</dbReference>
<feature type="binding site" evidence="13">
    <location>
        <position position="80"/>
    </location>
    <ligand>
        <name>substrate</name>
    </ligand>
</feature>
<name>A0A7M2WSA9_9BACT</name>
<keyword evidence="11" id="KW-0457">Lysine biosynthesis</keyword>
<evidence type="ECO:0000256" key="15">
    <source>
        <dbReference type="RuleBase" id="RU004249"/>
    </source>
</evidence>
<dbReference type="GO" id="GO:0009088">
    <property type="term" value="P:threonine biosynthetic process"/>
    <property type="evidence" value="ECO:0007669"/>
    <property type="project" value="UniProtKB-UniPathway"/>
</dbReference>
<keyword evidence="5 15" id="KW-0028">Amino-acid biosynthesis</keyword>
<proteinExistence type="inferred from homology"/>
<organism evidence="17 18">
    <name type="scientific">Humisphaera borealis</name>
    <dbReference type="NCBI Taxonomy" id="2807512"/>
    <lineage>
        <taxon>Bacteria</taxon>
        <taxon>Pseudomonadati</taxon>
        <taxon>Planctomycetota</taxon>
        <taxon>Phycisphaerae</taxon>
        <taxon>Tepidisphaerales</taxon>
        <taxon>Tepidisphaeraceae</taxon>
        <taxon>Humisphaera</taxon>
    </lineage>
</organism>
<sequence>MGLIVQKFGGTSVADAVRIHRAARKAIDAKERGNQVVVVVSAMGDTTDDLIDLAKQVCTVGDREIAPPKREMDQLLVTGEQVTIALFAMAICAQGHQAISFTGGQIGLLTDESFSKARIQSINKQKIFKELDAGKIVIVAGFQGVTSDGDYTTLGRGGSNATLVAVGAVLKADVCENYTDVDGIYTADPRIVKNARKIEKISYDEMLELSGLGASVLQTRAVEFAKKYNVPLHVRNSQNDNEGTWIVAETQNMEHIVVSGAALKKDLTRVTVKAVPDRPGIAARIFHSIAAANISVDDIIQNVMDDNTANISFTVEHGDLHDIKPIVEKLVKEFGGTTAAIYQGELAKVSVVGVGMRVHTGVAERMFDALAKAKVNIQNITTSEIKISCIIDKDHGPIALQAVHDAFDLGKARA</sequence>
<dbReference type="CDD" id="cd04913">
    <property type="entry name" value="ACT_AKii-LysC-BS-like_1"/>
    <property type="match status" value="1"/>
</dbReference>
<keyword evidence="7" id="KW-0677">Repeat</keyword>
<dbReference type="SUPFAM" id="SSF53633">
    <property type="entry name" value="Carbamate kinase-like"/>
    <property type="match status" value="1"/>
</dbReference>
<dbReference type="InterPro" id="IPR036393">
    <property type="entry name" value="AceGlu_kinase-like_sf"/>
</dbReference>
<dbReference type="PANTHER" id="PTHR21499">
    <property type="entry name" value="ASPARTATE KINASE"/>
    <property type="match status" value="1"/>
</dbReference>
<dbReference type="AlphaFoldDB" id="A0A7M2WSA9"/>
<dbReference type="Pfam" id="PF00696">
    <property type="entry name" value="AA_kinase"/>
    <property type="match status" value="1"/>
</dbReference>
<gene>
    <name evidence="17" type="ORF">IPV69_17570</name>
</gene>
<protein>
    <recommendedName>
        <fullName evidence="14">Aspartokinase</fullName>
        <ecNumber evidence="14">2.7.2.4</ecNumber>
    </recommendedName>
</protein>
<evidence type="ECO:0000313" key="17">
    <source>
        <dbReference type="EMBL" id="QOV88062.1"/>
    </source>
</evidence>
<feature type="domain" description="ACT" evidence="16">
    <location>
        <begin position="270"/>
        <end position="354"/>
    </location>
</feature>
<dbReference type="GO" id="GO:0005524">
    <property type="term" value="F:ATP binding"/>
    <property type="evidence" value="ECO:0007669"/>
    <property type="project" value="UniProtKB-KW"/>
</dbReference>
<dbReference type="PANTHER" id="PTHR21499:SF3">
    <property type="entry name" value="ASPARTOKINASE"/>
    <property type="match status" value="1"/>
</dbReference>
<comment type="pathway">
    <text evidence="3 15">Amino-acid biosynthesis; L-threonine biosynthesis; L-threonine from L-aspartate: step 1/5.</text>
</comment>
<feature type="binding site" evidence="13">
    <location>
        <begin position="7"/>
        <end position="10"/>
    </location>
    <ligand>
        <name>ATP</name>
        <dbReference type="ChEBI" id="CHEBI:30616"/>
    </ligand>
</feature>
<dbReference type="RefSeq" id="WP_206291028.1">
    <property type="nucleotide sequence ID" value="NZ_CP063458.1"/>
</dbReference>
<dbReference type="InterPro" id="IPR002912">
    <property type="entry name" value="ACT_dom"/>
</dbReference>
<evidence type="ECO:0000259" key="16">
    <source>
        <dbReference type="PROSITE" id="PS51671"/>
    </source>
</evidence>
<dbReference type="Gene3D" id="3.30.2130.10">
    <property type="entry name" value="VC0802-like"/>
    <property type="match status" value="1"/>
</dbReference>
<dbReference type="FunFam" id="3.40.1160.10:FF:000002">
    <property type="entry name" value="Aspartokinase"/>
    <property type="match status" value="1"/>
</dbReference>
<feature type="binding site" evidence="13">
    <location>
        <begin position="179"/>
        <end position="180"/>
    </location>
    <ligand>
        <name>ATP</name>
        <dbReference type="ChEBI" id="CHEBI:30616"/>
    </ligand>
</feature>
<dbReference type="InterPro" id="IPR018042">
    <property type="entry name" value="Aspartate_kinase_CS"/>
</dbReference>
<dbReference type="InterPro" id="IPR001048">
    <property type="entry name" value="Asp/Glu/Uridylate_kinase"/>
</dbReference>
<keyword evidence="10 13" id="KW-0067">ATP-binding</keyword>
<reference evidence="17 18" key="1">
    <citation type="submission" date="2020-10" db="EMBL/GenBank/DDBJ databases">
        <title>Wide distribution of Phycisphaera-like planctomycetes from WD2101 soil group in peatlands and genome analysis of the first cultivated representative.</title>
        <authorList>
            <person name="Dedysh S.N."/>
            <person name="Beletsky A.V."/>
            <person name="Ivanova A."/>
            <person name="Kulichevskaya I.S."/>
            <person name="Suzina N.E."/>
            <person name="Philippov D.A."/>
            <person name="Rakitin A.L."/>
            <person name="Mardanov A.V."/>
            <person name="Ravin N.V."/>
        </authorList>
    </citation>
    <scope>NUCLEOTIDE SEQUENCE [LARGE SCALE GENOMIC DNA]</scope>
    <source>
        <strain evidence="17 18">M1803</strain>
    </source>
</reference>
<dbReference type="CDD" id="cd04261">
    <property type="entry name" value="AAK_AKii-LysC-BS"/>
    <property type="match status" value="1"/>
</dbReference>
<dbReference type="InterPro" id="IPR045865">
    <property type="entry name" value="ACT-like_dom_sf"/>
</dbReference>
<feature type="binding site" evidence="13">
    <location>
        <position position="47"/>
    </location>
    <ligand>
        <name>substrate</name>
    </ligand>
</feature>
<dbReference type="EMBL" id="CP063458">
    <property type="protein sequence ID" value="QOV88062.1"/>
    <property type="molecule type" value="Genomic_DNA"/>
</dbReference>
<dbReference type="CDD" id="cd04923">
    <property type="entry name" value="ACT_AK-LysC-DapG-like_2"/>
    <property type="match status" value="1"/>
</dbReference>
<evidence type="ECO:0000256" key="8">
    <source>
        <dbReference type="ARBA" id="ARBA00022741"/>
    </source>
</evidence>
<evidence type="ECO:0000256" key="4">
    <source>
        <dbReference type="ARBA" id="ARBA00010122"/>
    </source>
</evidence>
<feature type="binding site" evidence="13">
    <location>
        <position position="185"/>
    </location>
    <ligand>
        <name>ATP</name>
        <dbReference type="ChEBI" id="CHEBI:30616"/>
    </ligand>
</feature>
<dbReference type="Proteomes" id="UP000593765">
    <property type="component" value="Chromosome"/>
</dbReference>
<evidence type="ECO:0000256" key="5">
    <source>
        <dbReference type="ARBA" id="ARBA00022605"/>
    </source>
</evidence>
<dbReference type="Gene3D" id="3.40.1160.10">
    <property type="entry name" value="Acetylglutamate kinase-like"/>
    <property type="match status" value="1"/>
</dbReference>